<name>A0A165RQV1_9APHY</name>
<evidence type="ECO:0000313" key="2">
    <source>
        <dbReference type="EMBL" id="KZT71051.1"/>
    </source>
</evidence>
<sequence length="350" mass="38346">MEWLACLDGRTAFGLVIRANEAGFELISHLLYSLIFYTALSSLLWSRFSSKRSRTLVILGTIIFTGERVVDFSVCTAIAYDSDLRTRKAYVKFLQSGYAIGVVGMTQDIGTLIMAFLVNSTRGDASTSPVSTDSAFDVQAVEDVERAEMLRPKLYEQGSSASHFALQVSQAEVLPDEPRRRHWIRMFTLAQLPMRLTAMALGAVSSGSYAAGESDHYDALLVPGQHTRYISAGITLFLLQSSNLLVLWGLVTRPARVALVPTLYLSTLCCILSITPIYRLVAMTNYTDALPAMGPGSHNGTASKALFCGLQITPETIALLMLLVVNVKKMFGVHDGLVDMAFTDPKPKRK</sequence>
<accession>A0A165RQV1</accession>
<feature type="transmembrane region" description="Helical" evidence="1">
    <location>
        <begin position="302"/>
        <end position="325"/>
    </location>
</feature>
<keyword evidence="1" id="KW-0472">Membrane</keyword>
<keyword evidence="1" id="KW-1133">Transmembrane helix</keyword>
<feature type="transmembrane region" description="Helical" evidence="1">
    <location>
        <begin position="263"/>
        <end position="282"/>
    </location>
</feature>
<feature type="transmembrane region" description="Helical" evidence="1">
    <location>
        <begin position="99"/>
        <end position="118"/>
    </location>
</feature>
<reference evidence="2 3" key="1">
    <citation type="journal article" date="2016" name="Mol. Biol. Evol.">
        <title>Comparative Genomics of Early-Diverging Mushroom-Forming Fungi Provides Insights into the Origins of Lignocellulose Decay Capabilities.</title>
        <authorList>
            <person name="Nagy L.G."/>
            <person name="Riley R."/>
            <person name="Tritt A."/>
            <person name="Adam C."/>
            <person name="Daum C."/>
            <person name="Floudas D."/>
            <person name="Sun H."/>
            <person name="Yadav J.S."/>
            <person name="Pangilinan J."/>
            <person name="Larsson K.H."/>
            <person name="Matsuura K."/>
            <person name="Barry K."/>
            <person name="Labutti K."/>
            <person name="Kuo R."/>
            <person name="Ohm R.A."/>
            <person name="Bhattacharya S.S."/>
            <person name="Shirouzu T."/>
            <person name="Yoshinaga Y."/>
            <person name="Martin F.M."/>
            <person name="Grigoriev I.V."/>
            <person name="Hibbett D.S."/>
        </authorList>
    </citation>
    <scope>NUCLEOTIDE SEQUENCE [LARGE SCALE GENOMIC DNA]</scope>
    <source>
        <strain evidence="2 3">L-15889</strain>
    </source>
</reference>
<dbReference type="EMBL" id="KV429048">
    <property type="protein sequence ID" value="KZT71051.1"/>
    <property type="molecule type" value="Genomic_DNA"/>
</dbReference>
<evidence type="ECO:0000313" key="3">
    <source>
        <dbReference type="Proteomes" id="UP000076727"/>
    </source>
</evidence>
<organism evidence="2 3">
    <name type="scientific">Daedalea quercina L-15889</name>
    <dbReference type="NCBI Taxonomy" id="1314783"/>
    <lineage>
        <taxon>Eukaryota</taxon>
        <taxon>Fungi</taxon>
        <taxon>Dikarya</taxon>
        <taxon>Basidiomycota</taxon>
        <taxon>Agaricomycotina</taxon>
        <taxon>Agaricomycetes</taxon>
        <taxon>Polyporales</taxon>
        <taxon>Fomitopsis</taxon>
    </lineage>
</organism>
<keyword evidence="3" id="KW-1185">Reference proteome</keyword>
<proteinExistence type="predicted"/>
<feature type="transmembrane region" description="Helical" evidence="1">
    <location>
        <begin position="229"/>
        <end position="251"/>
    </location>
</feature>
<dbReference type="OrthoDB" id="2562239at2759"/>
<evidence type="ECO:0000256" key="1">
    <source>
        <dbReference type="SAM" id="Phobius"/>
    </source>
</evidence>
<feature type="transmembrane region" description="Helical" evidence="1">
    <location>
        <begin position="26"/>
        <end position="45"/>
    </location>
</feature>
<dbReference type="AlphaFoldDB" id="A0A165RQV1"/>
<keyword evidence="1" id="KW-0812">Transmembrane</keyword>
<dbReference type="Proteomes" id="UP000076727">
    <property type="component" value="Unassembled WGS sequence"/>
</dbReference>
<gene>
    <name evidence="2" type="ORF">DAEQUDRAFT_764276</name>
</gene>
<protein>
    <submittedName>
        <fullName evidence="2">Uncharacterized protein</fullName>
    </submittedName>
</protein>